<gene>
    <name evidence="4" type="ORF">GCM10009117_18930</name>
</gene>
<dbReference type="EMBL" id="BAAAFG010000015">
    <property type="protein sequence ID" value="GAA0872746.1"/>
    <property type="molecule type" value="Genomic_DNA"/>
</dbReference>
<evidence type="ECO:0000313" key="5">
    <source>
        <dbReference type="Proteomes" id="UP001500507"/>
    </source>
</evidence>
<evidence type="ECO:0000256" key="1">
    <source>
        <dbReference type="ARBA" id="ARBA00007734"/>
    </source>
</evidence>
<evidence type="ECO:0000256" key="2">
    <source>
        <dbReference type="SAM" id="SignalP"/>
    </source>
</evidence>
<dbReference type="Pfam" id="PF01476">
    <property type="entry name" value="LysM"/>
    <property type="match status" value="2"/>
</dbReference>
<reference evidence="4 5" key="1">
    <citation type="journal article" date="2019" name="Int. J. Syst. Evol. Microbiol.">
        <title>The Global Catalogue of Microorganisms (GCM) 10K type strain sequencing project: providing services to taxonomists for standard genome sequencing and annotation.</title>
        <authorList>
            <consortium name="The Broad Institute Genomics Platform"/>
            <consortium name="The Broad Institute Genome Sequencing Center for Infectious Disease"/>
            <person name="Wu L."/>
            <person name="Ma J."/>
        </authorList>
    </citation>
    <scope>NUCLEOTIDE SEQUENCE [LARGE SCALE GENOMIC DNA]</scope>
    <source>
        <strain evidence="4 5">JCM 16082</strain>
    </source>
</reference>
<feature type="signal peptide" evidence="2">
    <location>
        <begin position="1"/>
        <end position="19"/>
    </location>
</feature>
<dbReference type="SMART" id="SM00257">
    <property type="entry name" value="LysM"/>
    <property type="match status" value="2"/>
</dbReference>
<dbReference type="CDD" id="cd16894">
    <property type="entry name" value="MltD-like"/>
    <property type="match status" value="1"/>
</dbReference>
<feature type="domain" description="LysM" evidence="3">
    <location>
        <begin position="429"/>
        <end position="472"/>
    </location>
</feature>
<protein>
    <recommendedName>
        <fullName evidence="3">LysM domain-containing protein</fullName>
    </recommendedName>
</protein>
<dbReference type="Pfam" id="PF01464">
    <property type="entry name" value="SLT"/>
    <property type="match status" value="1"/>
</dbReference>
<dbReference type="PANTHER" id="PTHR37423">
    <property type="entry name" value="SOLUBLE LYTIC MUREIN TRANSGLYCOSYLASE-RELATED"/>
    <property type="match status" value="1"/>
</dbReference>
<feature type="domain" description="LysM" evidence="3">
    <location>
        <begin position="495"/>
        <end position="539"/>
    </location>
</feature>
<comment type="caution">
    <text evidence="4">The sequence shown here is derived from an EMBL/GenBank/DDBJ whole genome shotgun (WGS) entry which is preliminary data.</text>
</comment>
<dbReference type="InterPro" id="IPR018392">
    <property type="entry name" value="LysM"/>
</dbReference>
<comment type="similarity">
    <text evidence="1">Belongs to the transglycosylase Slt family.</text>
</comment>
<sequence>MKRNLCFLLLAVFVYSTHAQEYIQETGKIKTSTSGKFFSSIKKKKRKQVAPAIRRTTLDSAFNQNGDIIQSSTERPLEINTNLKENLTDNPEGARMDSLWRNELIASRLYSKIGKDFSEQHYIPEVLDRNISTALLKSRLNELDSKTPFNVAHNKTLESVINMFLNRHKKTYEELMTVSQYYFPLFEEELDKYDIPLEMKYLAIVESALDPKAKSRSGATGLWQFMYGTGKMMDLEVNSYVDRRRDPIEATKAACEYLSKLYNTFGDWELAIAAYNSGPGNVTKAIRRSGGKKNFWEIRKYLPRETAGYVPSFLATLYIFEYADEHGFQPLQSPTPYVNTDTISVKSTLTFDQVSKATNMPVSEIEFYNPTFKLGIIPKVEGEQYALRLPKKELGIFVANEEAIYRYAEQQNRNNIAQLPHLYENGDLVNHHVIRGETLGAIAMAYGVKISSLKRWNKLTTDKLEVGQRIMVYPKNAVSGIAQAKEEARNSANTKIYVVKQGDTLWKISKRFPGVTVQNIKKWNGISGNLIKTGMKLKVSKG</sequence>
<dbReference type="SUPFAM" id="SSF54106">
    <property type="entry name" value="LysM domain"/>
    <property type="match status" value="2"/>
</dbReference>
<dbReference type="InterPro" id="IPR000189">
    <property type="entry name" value="Transglyc_AS"/>
</dbReference>
<dbReference type="CDD" id="cd00118">
    <property type="entry name" value="LysM"/>
    <property type="match status" value="2"/>
</dbReference>
<dbReference type="SUPFAM" id="SSF53955">
    <property type="entry name" value="Lysozyme-like"/>
    <property type="match status" value="1"/>
</dbReference>
<accession>A0ABN1MHT1</accession>
<dbReference type="InterPro" id="IPR036779">
    <property type="entry name" value="LysM_dom_sf"/>
</dbReference>
<evidence type="ECO:0000313" key="4">
    <source>
        <dbReference type="EMBL" id="GAA0872746.1"/>
    </source>
</evidence>
<organism evidence="4 5">
    <name type="scientific">Gangjinia marincola</name>
    <dbReference type="NCBI Taxonomy" id="578463"/>
    <lineage>
        <taxon>Bacteria</taxon>
        <taxon>Pseudomonadati</taxon>
        <taxon>Bacteroidota</taxon>
        <taxon>Flavobacteriia</taxon>
        <taxon>Flavobacteriales</taxon>
        <taxon>Flavobacteriaceae</taxon>
        <taxon>Gangjinia</taxon>
    </lineage>
</organism>
<dbReference type="Gene3D" id="1.10.530.10">
    <property type="match status" value="1"/>
</dbReference>
<dbReference type="InterPro" id="IPR008258">
    <property type="entry name" value="Transglycosylase_SLT_dom_1"/>
</dbReference>
<name>A0ABN1MHT1_9FLAO</name>
<dbReference type="PROSITE" id="PS00922">
    <property type="entry name" value="TRANSGLYCOSYLASE"/>
    <property type="match status" value="1"/>
</dbReference>
<keyword evidence="2" id="KW-0732">Signal</keyword>
<dbReference type="Gene3D" id="3.10.350.10">
    <property type="entry name" value="LysM domain"/>
    <property type="match status" value="2"/>
</dbReference>
<evidence type="ECO:0000259" key="3">
    <source>
        <dbReference type="PROSITE" id="PS51782"/>
    </source>
</evidence>
<feature type="chain" id="PRO_5045277769" description="LysM domain-containing protein" evidence="2">
    <location>
        <begin position="20"/>
        <end position="542"/>
    </location>
</feature>
<dbReference type="Proteomes" id="UP001500507">
    <property type="component" value="Unassembled WGS sequence"/>
</dbReference>
<keyword evidence="5" id="KW-1185">Reference proteome</keyword>
<proteinExistence type="inferred from homology"/>
<dbReference type="PANTHER" id="PTHR37423:SF2">
    <property type="entry name" value="MEMBRANE-BOUND LYTIC MUREIN TRANSGLYCOSYLASE C"/>
    <property type="match status" value="1"/>
</dbReference>
<dbReference type="RefSeq" id="WP_343766602.1">
    <property type="nucleotide sequence ID" value="NZ_BAAAFG010000015.1"/>
</dbReference>
<dbReference type="InterPro" id="IPR023346">
    <property type="entry name" value="Lysozyme-like_dom_sf"/>
</dbReference>
<dbReference type="PROSITE" id="PS51782">
    <property type="entry name" value="LYSM"/>
    <property type="match status" value="2"/>
</dbReference>